<evidence type="ECO:0000256" key="1">
    <source>
        <dbReference type="SAM" id="Phobius"/>
    </source>
</evidence>
<sequence length="478" mass="51977">MATTYQAYVPQGQGQQPAQPVQVKPPISKWWWINFLITSLVTLAVGGGLLGVGLGSFDGSSGSVTTYGGIISGGFACIGIGALFNILFWIFWTIWFRRYRRIQRQHQQYTIVYLDAAGQPYATATAPRTFPQPPTNYPPTQYPAATKYPAVHHPPANAVSPQPIRYAAAELGTMAPQPTELALQQPPHITSIELAAQQRAELAASTVPIFHYSQRSDEGALGMEERGENDAAEEMRRQVVECRKNVQGLEHPDTLSSMNRLVTVTPVPASLAKIVEIDKAIAATDGLASGVDSVIQADFDYSSGQWGSEEILVLDKAAISELLYKVLQDDQTAGFRSRDVVTYEGDKQKPPYVQLNSIGETFRPYRIAKRQDGRLVVYGHAALYRAKRALDRAKNPSATPSAADLITELIDLGHAEGALLAPRGSELQGRVRSIGSALNDAGGKMLMLQAHEAVRDRLGATCAHQLEVAWDGVGDWLG</sequence>
<name>A0A9P3ES10_9EURO</name>
<protein>
    <submittedName>
        <fullName evidence="2">Uncharacterized protein</fullName>
    </submittedName>
</protein>
<comment type="caution">
    <text evidence="2">The sequence shown here is derived from an EMBL/GenBank/DDBJ whole genome shotgun (WGS) entry which is preliminary data.</text>
</comment>
<gene>
    <name evidence="2" type="ORF">Asppvi_001735</name>
</gene>
<dbReference type="RefSeq" id="XP_043153962.1">
    <property type="nucleotide sequence ID" value="XM_043298027.1"/>
</dbReference>
<keyword evidence="1" id="KW-1133">Transmembrane helix</keyword>
<keyword evidence="1" id="KW-0472">Membrane</keyword>
<feature type="transmembrane region" description="Helical" evidence="1">
    <location>
        <begin position="30"/>
        <end position="50"/>
    </location>
</feature>
<evidence type="ECO:0000313" key="3">
    <source>
        <dbReference type="Proteomes" id="UP001043456"/>
    </source>
</evidence>
<keyword evidence="1" id="KW-0812">Transmembrane</keyword>
<dbReference type="Proteomes" id="UP001043456">
    <property type="component" value="Unassembled WGS sequence"/>
</dbReference>
<accession>A0A9P3ES10</accession>
<keyword evidence="3" id="KW-1185">Reference proteome</keyword>
<dbReference type="Gene3D" id="1.25.40.10">
    <property type="entry name" value="Tetratricopeptide repeat domain"/>
    <property type="match status" value="1"/>
</dbReference>
<proteinExistence type="predicted"/>
<dbReference type="AlphaFoldDB" id="A0A9P3ES10"/>
<feature type="transmembrane region" description="Helical" evidence="1">
    <location>
        <begin position="70"/>
        <end position="95"/>
    </location>
</feature>
<dbReference type="OrthoDB" id="4524262at2759"/>
<dbReference type="EMBL" id="BHVY01000001">
    <property type="protein sequence ID" value="GIJ83215.1"/>
    <property type="molecule type" value="Genomic_DNA"/>
</dbReference>
<dbReference type="GeneID" id="67000347"/>
<dbReference type="InterPro" id="IPR011990">
    <property type="entry name" value="TPR-like_helical_dom_sf"/>
</dbReference>
<evidence type="ECO:0000313" key="2">
    <source>
        <dbReference type="EMBL" id="GIJ83215.1"/>
    </source>
</evidence>
<reference evidence="2 3" key="1">
    <citation type="submission" date="2018-10" db="EMBL/GenBank/DDBJ databases">
        <title>Pan-genome distribution and transcriptional activeness of fungal secondary metabolism genes in Aspergillus section Fumigati.</title>
        <authorList>
            <person name="Takahashi H."/>
            <person name="Umemura M."/>
            <person name="Ninomiya A."/>
            <person name="Kusuya Y."/>
            <person name="Urayama S."/>
            <person name="Shimizu M."/>
            <person name="Watanabe A."/>
            <person name="Kamei K."/>
            <person name="Yaguchi T."/>
            <person name="Hagiwara D."/>
        </authorList>
    </citation>
    <scope>NUCLEOTIDE SEQUENCE [LARGE SCALE GENOMIC DNA]</scope>
    <source>
        <strain evidence="2 3">IFM 55266</strain>
    </source>
</reference>
<organism evidence="2 3">
    <name type="scientific">Aspergillus pseudoviridinutans</name>
    <dbReference type="NCBI Taxonomy" id="1517512"/>
    <lineage>
        <taxon>Eukaryota</taxon>
        <taxon>Fungi</taxon>
        <taxon>Dikarya</taxon>
        <taxon>Ascomycota</taxon>
        <taxon>Pezizomycotina</taxon>
        <taxon>Eurotiomycetes</taxon>
        <taxon>Eurotiomycetidae</taxon>
        <taxon>Eurotiales</taxon>
        <taxon>Aspergillaceae</taxon>
        <taxon>Aspergillus</taxon>
        <taxon>Aspergillus subgen. Fumigati</taxon>
    </lineage>
</organism>